<organism evidence="2 3">
    <name type="scientific">Bombilactobacillus bombi</name>
    <dbReference type="NCBI Taxonomy" id="1303590"/>
    <lineage>
        <taxon>Bacteria</taxon>
        <taxon>Bacillati</taxon>
        <taxon>Bacillota</taxon>
        <taxon>Bacilli</taxon>
        <taxon>Lactobacillales</taxon>
        <taxon>Lactobacillaceae</taxon>
        <taxon>Bombilactobacillus</taxon>
    </lineage>
</organism>
<dbReference type="Pfam" id="PF04860">
    <property type="entry name" value="Phage_portal"/>
    <property type="match status" value="1"/>
</dbReference>
<feature type="compositionally biased region" description="Polar residues" evidence="1">
    <location>
        <begin position="403"/>
        <end position="417"/>
    </location>
</feature>
<gene>
    <name evidence="2" type="ORF">DS832_06990</name>
</gene>
<accession>A0A417Z654</accession>
<evidence type="ECO:0000313" key="2">
    <source>
        <dbReference type="EMBL" id="RHW46088.1"/>
    </source>
</evidence>
<dbReference type="AlphaFoldDB" id="A0A417Z654"/>
<dbReference type="InterPro" id="IPR006944">
    <property type="entry name" value="Phage/GTA_portal"/>
</dbReference>
<reference evidence="2 3" key="1">
    <citation type="submission" date="2018-07" db="EMBL/GenBank/DDBJ databases">
        <title>Genome sequences of six Lactobacillus spp. isolated from bumble bee guts.</title>
        <authorList>
            <person name="Motta E.V.S."/>
            <person name="Moran N.A."/>
        </authorList>
    </citation>
    <scope>NUCLEOTIDE SEQUENCE [LARGE SCALE GENOMIC DNA]</scope>
    <source>
        <strain evidence="2 3">LV-8.1</strain>
    </source>
</reference>
<comment type="caution">
    <text evidence="2">The sequence shown here is derived from an EMBL/GenBank/DDBJ whole genome shotgun (WGS) entry which is preliminary data.</text>
</comment>
<protein>
    <submittedName>
        <fullName evidence="2">Phage portal protein</fullName>
    </submittedName>
</protein>
<proteinExistence type="predicted"/>
<evidence type="ECO:0000313" key="3">
    <source>
        <dbReference type="Proteomes" id="UP000284822"/>
    </source>
</evidence>
<dbReference type="InterPro" id="IPR006427">
    <property type="entry name" value="Portal_HK97"/>
</dbReference>
<sequence length="424" mass="48987">MRFKLTGDWLWKKIKNFKNKKFAQTPNSTFNMNKIFNGWFNGTKDEILESNETIFSIITRLSNTLASLPLKELKDYKEIHDDTSQLVTISPNPNISAFEFINKLETDRNVSGNGYALIIRDDYEQPEALLPLPYTSVQPMIAIEDNSLWYRLIIYEQNIYINPTDIIHVKHITGASRYEGISPLDVLRNSLKFDEAVQKFSLREMDKIDAFKVNYGSNIDEDKRNTVIESIKAFIQENGGVLFSEPGVEVTKIDRDFQSTDLANTESITNRRIANAFNVPIQFINEANGANGFSSNEQLMTQFVQMTLTPIVRQYEQEFNRKLLTDSDRQEGRYFKFNMNGLLRGDVSARTQFYQQMRRSGVFTTNDILKLEDMPISNDKNANRLFISGDMYPMDMDPLQRKGVNSNDNQKNKSTQVLDDEIKR</sequence>
<evidence type="ECO:0000256" key="1">
    <source>
        <dbReference type="SAM" id="MobiDB-lite"/>
    </source>
</evidence>
<name>A0A417Z654_9LACO</name>
<dbReference type="NCBIfam" id="TIGR01537">
    <property type="entry name" value="portal_HK97"/>
    <property type="match status" value="1"/>
</dbReference>
<dbReference type="EMBL" id="QOCS01000014">
    <property type="protein sequence ID" value="RHW46088.1"/>
    <property type="molecule type" value="Genomic_DNA"/>
</dbReference>
<feature type="region of interest" description="Disordered" evidence="1">
    <location>
        <begin position="397"/>
        <end position="424"/>
    </location>
</feature>
<dbReference type="RefSeq" id="WP_118910935.1">
    <property type="nucleotide sequence ID" value="NZ_QOCS01000014.1"/>
</dbReference>
<dbReference type="Proteomes" id="UP000284822">
    <property type="component" value="Unassembled WGS sequence"/>
</dbReference>